<dbReference type="Gene3D" id="3.40.50.261">
    <property type="entry name" value="Succinyl-CoA synthetase domains"/>
    <property type="match status" value="2"/>
</dbReference>
<dbReference type="Pfam" id="PF13607">
    <property type="entry name" value="Succ_CoA_lig"/>
    <property type="match status" value="1"/>
</dbReference>
<dbReference type="Gene3D" id="3.40.50.720">
    <property type="entry name" value="NAD(P)-binding Rossmann-like Domain"/>
    <property type="match status" value="1"/>
</dbReference>
<reference evidence="2" key="1">
    <citation type="submission" date="2020-05" db="EMBL/GenBank/DDBJ databases">
        <authorList>
            <person name="Chiriac C."/>
            <person name="Salcher M."/>
            <person name="Ghai R."/>
            <person name="Kavagutti S V."/>
        </authorList>
    </citation>
    <scope>NUCLEOTIDE SEQUENCE</scope>
</reference>
<dbReference type="GO" id="GO:0005524">
    <property type="term" value="F:ATP binding"/>
    <property type="evidence" value="ECO:0007669"/>
    <property type="project" value="InterPro"/>
</dbReference>
<dbReference type="SUPFAM" id="SSF52210">
    <property type="entry name" value="Succinyl-CoA synthetase domains"/>
    <property type="match status" value="2"/>
</dbReference>
<evidence type="ECO:0000259" key="1">
    <source>
        <dbReference type="SMART" id="SM00881"/>
    </source>
</evidence>
<dbReference type="InterPro" id="IPR036291">
    <property type="entry name" value="NAD(P)-bd_dom_sf"/>
</dbReference>
<dbReference type="SUPFAM" id="SSF51735">
    <property type="entry name" value="NAD(P)-binding Rossmann-fold domains"/>
    <property type="match status" value="1"/>
</dbReference>
<dbReference type="SMART" id="SM00881">
    <property type="entry name" value="CoA_binding"/>
    <property type="match status" value="1"/>
</dbReference>
<dbReference type="AlphaFoldDB" id="A0A6J7I2E2"/>
<sequence length="691" mass="71199">MTQDLGRFLRARSVAVVGASERQARSNNAVESMREAGVELFFVNPNRPEVYGEPAYVSLEAIGRPVDAVLSLVGAPHAAGVVADAKAAGAGGVVVIAGGFSESGEEGAALEYALAAAADGIPVLGPNCNGFVRPVTGARLSGAPRLPFPAGSIGVVTHSGALLGAFGLAAVERGVGYSSLVSTGNEMALDMADILEFLVDDEETRVIALVIETIRSPERFFAAARRAEAAGKPLVALKLGRSQRGSEIATSHTGALTGEAWIYDAALRQHGIAIAVDLVDLLDRATLLAQLPPERWSPVRGLAVISLSGGWSAMASDVCADEGVELPAVLDLRDAINEVVPERVTVNPLDMTGFAMGRPEVVRSLLDIYDASPEIDAILIQWFVDETAEAPGAAIIEAATEAAGVLKTPIFIGSIEDGHPGPWTRALPAQGVGVGRGLRSTVRGLQTMGEAVRRAGRAAAPVRPTMAPVAHPSVVVNSSAGPMLRFGAAMELLADAGVPVAPYTIVDGTGAATPAFEGPYVVKLADVPHRTEIGAVRLNVSADGLGGVIGELRALAAEHSLPADVVVQPMLPLDGEAFAGLQADGGLGPVVVCGVGGILVELLGRVAGRLAPVSEIDAEELLDELADTGVFDGIRGGRGWDREQLEQILTRLGDLAIAAPWISSLDVNPLGLGPDGFVALDGLCLVQDRDA</sequence>
<organism evidence="2">
    <name type="scientific">freshwater metagenome</name>
    <dbReference type="NCBI Taxonomy" id="449393"/>
    <lineage>
        <taxon>unclassified sequences</taxon>
        <taxon>metagenomes</taxon>
        <taxon>ecological metagenomes</taxon>
    </lineage>
</organism>
<accession>A0A6J7I2E2</accession>
<evidence type="ECO:0000313" key="2">
    <source>
        <dbReference type="EMBL" id="CAB4924817.1"/>
    </source>
</evidence>
<dbReference type="Gene3D" id="3.30.470.20">
    <property type="entry name" value="ATP-grasp fold, B domain"/>
    <property type="match status" value="1"/>
</dbReference>
<name>A0A6J7I2E2_9ZZZZ</name>
<protein>
    <submittedName>
        <fullName evidence="2">Unannotated protein</fullName>
    </submittedName>
</protein>
<proteinExistence type="predicted"/>
<dbReference type="Pfam" id="PF13380">
    <property type="entry name" value="CoA_binding_2"/>
    <property type="match status" value="1"/>
</dbReference>
<dbReference type="PANTHER" id="PTHR42793">
    <property type="entry name" value="COA BINDING DOMAIN CONTAINING PROTEIN"/>
    <property type="match status" value="1"/>
</dbReference>
<dbReference type="InterPro" id="IPR013815">
    <property type="entry name" value="ATP_grasp_subdomain_1"/>
</dbReference>
<dbReference type="Pfam" id="PF13549">
    <property type="entry name" value="ATP-grasp_5"/>
    <property type="match status" value="1"/>
</dbReference>
<dbReference type="InterPro" id="IPR016102">
    <property type="entry name" value="Succinyl-CoA_synth-like"/>
</dbReference>
<dbReference type="SUPFAM" id="SSF56059">
    <property type="entry name" value="Glutathione synthetase ATP-binding domain-like"/>
    <property type="match status" value="1"/>
</dbReference>
<dbReference type="EMBL" id="CAFBMX010000003">
    <property type="protein sequence ID" value="CAB4924817.1"/>
    <property type="molecule type" value="Genomic_DNA"/>
</dbReference>
<dbReference type="InterPro" id="IPR003781">
    <property type="entry name" value="CoA-bd"/>
</dbReference>
<gene>
    <name evidence="2" type="ORF">UFOPK3674_00780</name>
</gene>
<dbReference type="Gene3D" id="3.30.1490.20">
    <property type="entry name" value="ATP-grasp fold, A domain"/>
    <property type="match status" value="1"/>
</dbReference>
<feature type="domain" description="CoA-binding" evidence="1">
    <location>
        <begin position="8"/>
        <end position="100"/>
    </location>
</feature>
<dbReference type="InterPro" id="IPR032875">
    <property type="entry name" value="Succ_CoA_lig_flav_dom"/>
</dbReference>
<dbReference type="PANTHER" id="PTHR42793:SF1">
    <property type="entry name" value="PEPTIDYL-LYSINE N-ACETYLTRANSFERASE PATZ"/>
    <property type="match status" value="1"/>
</dbReference>